<feature type="chain" id="PRO_5008705860" evidence="1">
    <location>
        <begin position="32"/>
        <end position="197"/>
    </location>
</feature>
<dbReference type="PROSITE" id="PS50231">
    <property type="entry name" value="RICIN_B_LECTIN"/>
    <property type="match status" value="1"/>
</dbReference>
<sequence>MRDRASKAMAAAIMTAATAIATVIMPVAANAGPDGAGAQVGSTPVNADDFVAAANPFKLQNRNSSKLLQPQNGSFAAGTKVVQQSDAGSGVQRWYIINDGSWISLQNYSANPIRNMGINGGSTASGAAAIIAAPGAGYNQDWKVLWTDSTQTWFRLQNRGSGLCLGISGASTANGGQAAQFACASPAAANQTWRFLN</sequence>
<protein>
    <submittedName>
        <fullName evidence="4">Ricin-type beta-trefoil lectin domain-containing protein</fullName>
    </submittedName>
</protein>
<keyword evidence="1" id="KW-0732">Signal</keyword>
<dbReference type="SUPFAM" id="SSF50370">
    <property type="entry name" value="Ricin B-like lectins"/>
    <property type="match status" value="1"/>
</dbReference>
<keyword evidence="6" id="KW-1185">Reference proteome</keyword>
<reference evidence="3 6" key="2">
    <citation type="submission" date="2018-03" db="EMBL/GenBank/DDBJ databases">
        <title>Genomic framework for the identification of Micromonospora saelicesensis and Micromonospora noduli.</title>
        <authorList>
            <person name="Riesco R."/>
            <person name="Trujillo M.E."/>
        </authorList>
    </citation>
    <scope>NUCLEOTIDE SEQUENCE [LARGE SCALE GENOMIC DNA]</scope>
    <source>
        <strain evidence="3 6">GAR05</strain>
    </source>
</reference>
<dbReference type="Pfam" id="PF14200">
    <property type="entry name" value="RicinB_lectin_2"/>
    <property type="match status" value="2"/>
</dbReference>
<dbReference type="InterPro" id="IPR000772">
    <property type="entry name" value="Ricin_B_lectin"/>
</dbReference>
<evidence type="ECO:0000256" key="1">
    <source>
        <dbReference type="SAM" id="SignalP"/>
    </source>
</evidence>
<feature type="domain" description="Ricin B lectin" evidence="2">
    <location>
        <begin position="139"/>
        <end position="195"/>
    </location>
</feature>
<dbReference type="Proteomes" id="UP000198864">
    <property type="component" value="Unassembled WGS sequence"/>
</dbReference>
<evidence type="ECO:0000313" key="4">
    <source>
        <dbReference type="EMBL" id="SCE81973.1"/>
    </source>
</evidence>
<evidence type="ECO:0000313" key="5">
    <source>
        <dbReference type="Proteomes" id="UP000198864"/>
    </source>
</evidence>
<dbReference type="EMBL" id="PXXW01000028">
    <property type="protein sequence ID" value="RAN97318.1"/>
    <property type="molecule type" value="Genomic_DNA"/>
</dbReference>
<feature type="signal peptide" evidence="1">
    <location>
        <begin position="1"/>
        <end position="31"/>
    </location>
</feature>
<evidence type="ECO:0000313" key="6">
    <source>
        <dbReference type="Proteomes" id="UP000249334"/>
    </source>
</evidence>
<accession>A0A1C4VD66</accession>
<dbReference type="EMBL" id="FMCR01000001">
    <property type="protein sequence ID" value="SCE81973.1"/>
    <property type="molecule type" value="Genomic_DNA"/>
</dbReference>
<dbReference type="Proteomes" id="UP000249334">
    <property type="component" value="Unassembled WGS sequence"/>
</dbReference>
<organism evidence="4 5">
    <name type="scientific">Micromonospora saelicesensis</name>
    <dbReference type="NCBI Taxonomy" id="285676"/>
    <lineage>
        <taxon>Bacteria</taxon>
        <taxon>Bacillati</taxon>
        <taxon>Actinomycetota</taxon>
        <taxon>Actinomycetes</taxon>
        <taxon>Micromonosporales</taxon>
        <taxon>Micromonosporaceae</taxon>
        <taxon>Micromonospora</taxon>
    </lineage>
</organism>
<evidence type="ECO:0000313" key="3">
    <source>
        <dbReference type="EMBL" id="RAN97318.1"/>
    </source>
</evidence>
<dbReference type="AlphaFoldDB" id="A0A1C4VD66"/>
<gene>
    <name evidence="4" type="ORF">GA0070561_1895</name>
    <name evidence="3" type="ORF">GAR05_03821</name>
</gene>
<proteinExistence type="predicted"/>
<keyword evidence="4" id="KW-0430">Lectin</keyword>
<dbReference type="STRING" id="285676.GA0070561_1895"/>
<dbReference type="InterPro" id="IPR035992">
    <property type="entry name" value="Ricin_B-like_lectins"/>
</dbReference>
<evidence type="ECO:0000259" key="2">
    <source>
        <dbReference type="Pfam" id="PF14200"/>
    </source>
</evidence>
<feature type="domain" description="Ricin B lectin" evidence="2">
    <location>
        <begin position="55"/>
        <end position="130"/>
    </location>
</feature>
<dbReference type="RefSeq" id="WP_091396958.1">
    <property type="nucleotide sequence ID" value="NZ_FMCR01000001.1"/>
</dbReference>
<dbReference type="GO" id="GO:0030246">
    <property type="term" value="F:carbohydrate binding"/>
    <property type="evidence" value="ECO:0007669"/>
    <property type="project" value="UniProtKB-KW"/>
</dbReference>
<name>A0A1C4VD66_9ACTN</name>
<dbReference type="CDD" id="cd00161">
    <property type="entry name" value="beta-trefoil_Ricin-like"/>
    <property type="match status" value="1"/>
</dbReference>
<dbReference type="Gene3D" id="2.80.10.50">
    <property type="match status" value="2"/>
</dbReference>
<reference evidence="4 5" key="1">
    <citation type="submission" date="2016-06" db="EMBL/GenBank/DDBJ databases">
        <authorList>
            <person name="Kjaerup R.B."/>
            <person name="Dalgaard T.S."/>
            <person name="Juul-Madsen H.R."/>
        </authorList>
    </citation>
    <scope>NUCLEOTIDE SEQUENCE [LARGE SCALE GENOMIC DNA]</scope>
    <source>
        <strain evidence="4 5">DSM 44871</strain>
    </source>
</reference>